<keyword evidence="6" id="KW-0460">Magnesium</keyword>
<reference evidence="9 10" key="1">
    <citation type="journal article" date="2012" name="BMC Genomics">
        <title>Genome-guided analysis of physiological and morphological traits of the fermentative acetate oxidizer Thermacetogenium phaeum.</title>
        <authorList>
            <person name="Oehler D."/>
            <person name="Poehlein A."/>
            <person name="Leimbach A."/>
            <person name="Muller N."/>
            <person name="Daniel R."/>
            <person name="Gottschalk G."/>
            <person name="Schink B."/>
        </authorList>
    </citation>
    <scope>NUCLEOTIDE SEQUENCE [LARGE SCALE GENOMIC DNA]</scope>
    <source>
        <strain evidence="10">ATCC BAA-254 / DSM 26808 / PB</strain>
    </source>
</reference>
<dbReference type="Proteomes" id="UP000000467">
    <property type="component" value="Chromosome"/>
</dbReference>
<dbReference type="PANTHER" id="PTHR33653:SF1">
    <property type="entry name" value="RIBONUCLEASE VAPC2"/>
    <property type="match status" value="1"/>
</dbReference>
<evidence type="ECO:0000256" key="7">
    <source>
        <dbReference type="ARBA" id="ARBA00038093"/>
    </source>
</evidence>
<dbReference type="InterPro" id="IPR029060">
    <property type="entry name" value="PIN-like_dom_sf"/>
</dbReference>
<evidence type="ECO:0000313" key="10">
    <source>
        <dbReference type="Proteomes" id="UP000000467"/>
    </source>
</evidence>
<evidence type="ECO:0000256" key="1">
    <source>
        <dbReference type="ARBA" id="ARBA00001946"/>
    </source>
</evidence>
<dbReference type="InterPro" id="IPR050556">
    <property type="entry name" value="Type_II_TA_system_RNase"/>
</dbReference>
<dbReference type="GO" id="GO:0016787">
    <property type="term" value="F:hydrolase activity"/>
    <property type="evidence" value="ECO:0007669"/>
    <property type="project" value="UniProtKB-KW"/>
</dbReference>
<accession>K4LCQ2</accession>
<dbReference type="PANTHER" id="PTHR33653">
    <property type="entry name" value="RIBONUCLEASE VAPC2"/>
    <property type="match status" value="1"/>
</dbReference>
<evidence type="ECO:0000256" key="5">
    <source>
        <dbReference type="ARBA" id="ARBA00022801"/>
    </source>
</evidence>
<evidence type="ECO:0000259" key="8">
    <source>
        <dbReference type="Pfam" id="PF01850"/>
    </source>
</evidence>
<name>K4LCQ2_THEPS</name>
<evidence type="ECO:0000313" key="9">
    <source>
        <dbReference type="EMBL" id="AFV10538.1"/>
    </source>
</evidence>
<feature type="domain" description="PIN" evidence="8">
    <location>
        <begin position="13"/>
        <end position="125"/>
    </location>
</feature>
<keyword evidence="10" id="KW-1185">Reference proteome</keyword>
<comment type="similarity">
    <text evidence="7">Belongs to the PINc/VapC protein family.</text>
</comment>
<dbReference type="GO" id="GO:0046872">
    <property type="term" value="F:metal ion binding"/>
    <property type="evidence" value="ECO:0007669"/>
    <property type="project" value="UniProtKB-KW"/>
</dbReference>
<dbReference type="eggNOG" id="COG1487">
    <property type="taxonomic scope" value="Bacteria"/>
</dbReference>
<keyword evidence="5" id="KW-0378">Hydrolase</keyword>
<dbReference type="Pfam" id="PF01850">
    <property type="entry name" value="PIN"/>
    <property type="match status" value="1"/>
</dbReference>
<sequence>MSKILKRAICGALLDTDFLIDLNRSKRNQWRQRAEKLLHDINSEELFISSVTVIEFLTGIPENKQAEAQNMLEELYYYATPTYKEAALAGRFRRDWLAKGYTLSVADVVNAAIAISRNLTLVTRNLAHYPFDQLTILSW</sequence>
<evidence type="ECO:0000256" key="4">
    <source>
        <dbReference type="ARBA" id="ARBA00022723"/>
    </source>
</evidence>
<evidence type="ECO:0000256" key="6">
    <source>
        <dbReference type="ARBA" id="ARBA00022842"/>
    </source>
</evidence>
<dbReference type="InterPro" id="IPR002716">
    <property type="entry name" value="PIN_dom"/>
</dbReference>
<dbReference type="HOGENOM" id="CLU_118482_0_1_9"/>
<gene>
    <name evidence="9" type="ordered locus">Tph_c02910</name>
</gene>
<keyword evidence="3" id="KW-0540">Nuclease</keyword>
<dbReference type="KEGG" id="tpz:Tph_c02910"/>
<keyword evidence="4" id="KW-0479">Metal-binding</keyword>
<dbReference type="GO" id="GO:0004518">
    <property type="term" value="F:nuclease activity"/>
    <property type="evidence" value="ECO:0007669"/>
    <property type="project" value="UniProtKB-KW"/>
</dbReference>
<dbReference type="Gene3D" id="3.40.50.1010">
    <property type="entry name" value="5'-nuclease"/>
    <property type="match status" value="1"/>
</dbReference>
<proteinExistence type="inferred from homology"/>
<dbReference type="STRING" id="1089553.Tph_c02910"/>
<dbReference type="SUPFAM" id="SSF88723">
    <property type="entry name" value="PIN domain-like"/>
    <property type="match status" value="1"/>
</dbReference>
<keyword evidence="2" id="KW-1277">Toxin-antitoxin system</keyword>
<evidence type="ECO:0000256" key="3">
    <source>
        <dbReference type="ARBA" id="ARBA00022722"/>
    </source>
</evidence>
<comment type="cofactor">
    <cofactor evidence="1">
        <name>Mg(2+)</name>
        <dbReference type="ChEBI" id="CHEBI:18420"/>
    </cofactor>
</comment>
<dbReference type="RefSeq" id="WP_015049457.1">
    <property type="nucleotide sequence ID" value="NC_018870.1"/>
</dbReference>
<dbReference type="EMBL" id="CP003732">
    <property type="protein sequence ID" value="AFV10538.1"/>
    <property type="molecule type" value="Genomic_DNA"/>
</dbReference>
<dbReference type="AlphaFoldDB" id="K4LCQ2"/>
<evidence type="ECO:0000256" key="2">
    <source>
        <dbReference type="ARBA" id="ARBA00022649"/>
    </source>
</evidence>
<organism evidence="9 10">
    <name type="scientific">Thermacetogenium phaeum (strain ATCC BAA-254 / DSM 26808 / PB)</name>
    <dbReference type="NCBI Taxonomy" id="1089553"/>
    <lineage>
        <taxon>Bacteria</taxon>
        <taxon>Bacillati</taxon>
        <taxon>Bacillota</taxon>
        <taxon>Clostridia</taxon>
        <taxon>Thermoanaerobacterales</taxon>
        <taxon>Thermoanaerobacteraceae</taxon>
        <taxon>Thermacetogenium</taxon>
    </lineage>
</organism>
<protein>
    <recommendedName>
        <fullName evidence="8">PIN domain-containing protein</fullName>
    </recommendedName>
</protein>